<evidence type="ECO:0000256" key="2">
    <source>
        <dbReference type="SAM" id="MobiDB-lite"/>
    </source>
</evidence>
<dbReference type="InterPro" id="IPR006600">
    <property type="entry name" value="HTH_CenpB_DNA-bd_dom"/>
</dbReference>
<feature type="compositionally biased region" description="Low complexity" evidence="2">
    <location>
        <begin position="705"/>
        <end position="721"/>
    </location>
</feature>
<dbReference type="PANTHER" id="PTHR19303">
    <property type="entry name" value="TRANSPOSON"/>
    <property type="match status" value="1"/>
</dbReference>
<proteinExistence type="predicted"/>
<dbReference type="EMBL" id="BLZA01000019">
    <property type="protein sequence ID" value="GHJ86804.1"/>
    <property type="molecule type" value="Genomic_DNA"/>
</dbReference>
<feature type="region of interest" description="Disordered" evidence="2">
    <location>
        <begin position="659"/>
        <end position="760"/>
    </location>
</feature>
<protein>
    <recommendedName>
        <fullName evidence="3">HTH CENPB-type domain-containing protein</fullName>
    </recommendedName>
</protein>
<feature type="compositionally biased region" description="Polar residues" evidence="2">
    <location>
        <begin position="454"/>
        <end position="475"/>
    </location>
</feature>
<feature type="region of interest" description="Disordered" evidence="2">
    <location>
        <begin position="506"/>
        <end position="645"/>
    </location>
</feature>
<evidence type="ECO:0000259" key="3">
    <source>
        <dbReference type="PROSITE" id="PS51253"/>
    </source>
</evidence>
<feature type="compositionally biased region" description="Polar residues" evidence="2">
    <location>
        <begin position="157"/>
        <end position="171"/>
    </location>
</feature>
<dbReference type="PROSITE" id="PS51253">
    <property type="entry name" value="HTH_CENPB"/>
    <property type="match status" value="1"/>
</dbReference>
<comment type="caution">
    <text evidence="4">The sequence shown here is derived from an EMBL/GenBank/DDBJ whole genome shotgun (WGS) entry which is preliminary data.</text>
</comment>
<feature type="compositionally biased region" description="Low complexity" evidence="2">
    <location>
        <begin position="145"/>
        <end position="156"/>
    </location>
</feature>
<accession>A0A8H3TTL6</accession>
<evidence type="ECO:0000313" key="4">
    <source>
        <dbReference type="EMBL" id="GHJ86804.1"/>
    </source>
</evidence>
<dbReference type="Gene3D" id="1.10.10.60">
    <property type="entry name" value="Homeodomain-like"/>
    <property type="match status" value="2"/>
</dbReference>
<dbReference type="Pfam" id="PF03221">
    <property type="entry name" value="HTH_Tnp_Tc5"/>
    <property type="match status" value="1"/>
</dbReference>
<organism evidence="4 5">
    <name type="scientific">Naganishia liquefaciens</name>
    <dbReference type="NCBI Taxonomy" id="104408"/>
    <lineage>
        <taxon>Eukaryota</taxon>
        <taxon>Fungi</taxon>
        <taxon>Dikarya</taxon>
        <taxon>Basidiomycota</taxon>
        <taxon>Agaricomycotina</taxon>
        <taxon>Tremellomycetes</taxon>
        <taxon>Filobasidiales</taxon>
        <taxon>Filobasidiaceae</taxon>
        <taxon>Naganishia</taxon>
    </lineage>
</organism>
<dbReference type="InterPro" id="IPR009057">
    <property type="entry name" value="Homeodomain-like_sf"/>
</dbReference>
<dbReference type="AlphaFoldDB" id="A0A8H3TTL6"/>
<dbReference type="OrthoDB" id="9909311at2759"/>
<dbReference type="SMART" id="SM00674">
    <property type="entry name" value="CENPB"/>
    <property type="match status" value="1"/>
</dbReference>
<dbReference type="SUPFAM" id="SSF46689">
    <property type="entry name" value="Homeodomain-like"/>
    <property type="match status" value="2"/>
</dbReference>
<feature type="domain" description="HTH CENPB-type" evidence="3">
    <location>
        <begin position="383"/>
        <end position="456"/>
    </location>
</feature>
<feature type="compositionally biased region" description="Low complexity" evidence="2">
    <location>
        <begin position="671"/>
        <end position="688"/>
    </location>
</feature>
<dbReference type="PANTHER" id="PTHR19303:SF70">
    <property type="entry name" value="HTH CENPB-TYPE DOMAIN-CONTAINING PROTEIN"/>
    <property type="match status" value="1"/>
</dbReference>
<evidence type="ECO:0000256" key="1">
    <source>
        <dbReference type="ARBA" id="ARBA00023125"/>
    </source>
</evidence>
<keyword evidence="1" id="KW-0238">DNA-binding</keyword>
<dbReference type="GO" id="GO:0003677">
    <property type="term" value="F:DNA binding"/>
    <property type="evidence" value="ECO:0007669"/>
    <property type="project" value="UniProtKB-KW"/>
</dbReference>
<feature type="region of interest" description="Disordered" evidence="2">
    <location>
        <begin position="35"/>
        <end position="74"/>
    </location>
</feature>
<evidence type="ECO:0000313" key="5">
    <source>
        <dbReference type="Proteomes" id="UP000620104"/>
    </source>
</evidence>
<dbReference type="GO" id="GO:0005634">
    <property type="term" value="C:nucleus"/>
    <property type="evidence" value="ECO:0007669"/>
    <property type="project" value="TreeGrafter"/>
</dbReference>
<feature type="compositionally biased region" description="Basic and acidic residues" evidence="2">
    <location>
        <begin position="54"/>
        <end position="67"/>
    </location>
</feature>
<feature type="compositionally biased region" description="Low complexity" evidence="2">
    <location>
        <begin position="519"/>
        <end position="533"/>
    </location>
</feature>
<keyword evidence="5" id="KW-1185">Reference proteome</keyword>
<sequence>MAGHHGGSVQTMVYNGQLGPAEHMIEYAEGGQVYRGAEADSSRPTSDSRGSQVDNDKTPVMSDRRSISDMQGTLEVHHRDDGYAAGQQALLSPFQTAKIEDVSDKPGHAAAEAVSNWRREGESASGTNTYRSGDQRSHDGEGNGQQQADDTPQQTPSLSQTPTEQHQQDVPPSNAPHYIPQEYLYRSHPHPQYVSYMPQHYPTQPINHPGTISEASYAQAVSQNGPQSMPPPPPGTQYIPVAGVYPPPPPPMAPGQYGDPQYIAYPPGAPGAPPYGYAYGYPHPGAAVIPTTASGDQFPPTEANAHPGVVFARSNDPRIVRPKVKLTHEDKRRIVEIARSNTSLRQEDIAQQYGVDRSTISKILISAHRWTGPPQQPALPIPKAVKHTGGRFPAIEQRMHEWMDAQHAAGYEIRDTIARDKAKEIAKMMGFTDDRFKASAKWLDKFKERRRQNGQRASVTASFESSRPQLQSTSDGVPVNFSPISVPPAFTTAFGHPLYWSNASSVGSPSGSQNFMPRSQSSVTLSSTDSNSLEAASIRQQYQHPNRSESDLANGMGNSVSDVSAAIPDMHGRQRSRSSPRLQLESTVAQPGTADPASGRAPRTTVAGLQRQNSFHGIASPSPQRSGLQRTHSTASNAASRRQGKPVSLAASAFGLTPVQAEEGPSPAPSPSTVSSSRGQQSESQGMQPFTHSMSGMAISPETMSSSGTSSSQSVGGPSHGQPITPLQPSGYANIGPSGPPPPGVQYYIPVPEGHTPQHALPPQHYTYVYAHPGYPPYPAPVPIEAKQPVS</sequence>
<feature type="compositionally biased region" description="Polar residues" evidence="2">
    <location>
        <begin position="610"/>
        <end position="640"/>
    </location>
</feature>
<dbReference type="InterPro" id="IPR050863">
    <property type="entry name" value="CenT-Element_Derived"/>
</dbReference>
<feature type="region of interest" description="Disordered" evidence="2">
    <location>
        <begin position="449"/>
        <end position="479"/>
    </location>
</feature>
<dbReference type="Proteomes" id="UP000620104">
    <property type="component" value="Unassembled WGS sequence"/>
</dbReference>
<feature type="compositionally biased region" description="Polar residues" evidence="2">
    <location>
        <begin position="42"/>
        <end position="53"/>
    </location>
</feature>
<feature type="region of interest" description="Disordered" evidence="2">
    <location>
        <begin position="102"/>
        <end position="178"/>
    </location>
</feature>
<gene>
    <name evidence="4" type="ORF">NliqN6_3206</name>
</gene>
<name>A0A8H3TTL6_9TREE</name>
<reference evidence="4" key="1">
    <citation type="submission" date="2020-07" db="EMBL/GenBank/DDBJ databases">
        <title>Draft Genome Sequence of a Deep-Sea Yeast, Naganishia (Cryptococcus) liquefaciens strain N6.</title>
        <authorList>
            <person name="Han Y.W."/>
            <person name="Kajitani R."/>
            <person name="Morimoto H."/>
            <person name="Parhat M."/>
            <person name="Tsubouchi H."/>
            <person name="Bakenova O."/>
            <person name="Ogata M."/>
            <person name="Argunhan B."/>
            <person name="Aoki R."/>
            <person name="Kajiwara S."/>
            <person name="Itoh T."/>
            <person name="Iwasaki H."/>
        </authorList>
    </citation>
    <scope>NUCLEOTIDE SEQUENCE</scope>
    <source>
        <strain evidence="4">N6</strain>
    </source>
</reference>